<feature type="transmembrane region" description="Helical" evidence="1">
    <location>
        <begin position="205"/>
        <end position="223"/>
    </location>
</feature>
<name>A0A2P1PVH3_9GAMM</name>
<keyword evidence="1" id="KW-0472">Membrane</keyword>
<reference evidence="2 3" key="2">
    <citation type="submission" date="2018-03" db="EMBL/GenBank/DDBJ databases">
        <authorList>
            <person name="Keele B.F."/>
        </authorList>
    </citation>
    <scope>NUCLEOTIDE SEQUENCE [LARGE SCALE GENOMIC DNA]</scope>
    <source>
        <strain evidence="2 3">D13</strain>
    </source>
</reference>
<feature type="transmembrane region" description="Helical" evidence="1">
    <location>
        <begin position="37"/>
        <end position="54"/>
    </location>
</feature>
<reference evidence="2 3" key="1">
    <citation type="submission" date="2018-03" db="EMBL/GenBank/DDBJ databases">
        <title>Ahniella affigens gen. nov., sp. nov., a gammaproteobacterium isolated from sandy soil near a stream.</title>
        <authorList>
            <person name="Ko Y."/>
            <person name="Kim J.-H."/>
        </authorList>
    </citation>
    <scope>NUCLEOTIDE SEQUENCE [LARGE SCALE GENOMIC DNA]</scope>
    <source>
        <strain evidence="2 3">D13</strain>
    </source>
</reference>
<dbReference type="AlphaFoldDB" id="A0A2P1PVH3"/>
<keyword evidence="3" id="KW-1185">Reference proteome</keyword>
<sequence length="253" mass="27760">MFRLDSRLLSANAVAMNAGITTTESNARRIWNAVPDAVLAVLFLIITWSIWYQVPISGFWLGDGTQLLDMNHPMVLVILAIEAGFLLPQLTLTDVATRIRKRPPWWLIPPLAIGLIVLAPGGMEFVKVLLSNQPLLLVPALWSVFHRARQLWELPGTPALTRMRVRALVNGRANVGGVMIIVMLALSIANTSGWPFASTLTQSNVHMAVMAMLYFAATAFDSWRVGGAGFARSPKPLLKLDIIGVRDTDSLVL</sequence>
<gene>
    <name evidence="2" type="ORF">C7S18_17455</name>
</gene>
<evidence type="ECO:0000256" key="1">
    <source>
        <dbReference type="SAM" id="Phobius"/>
    </source>
</evidence>
<evidence type="ECO:0000313" key="2">
    <source>
        <dbReference type="EMBL" id="AVP98855.1"/>
    </source>
</evidence>
<dbReference type="Proteomes" id="UP000241074">
    <property type="component" value="Chromosome"/>
</dbReference>
<organism evidence="2 3">
    <name type="scientific">Ahniella affigens</name>
    <dbReference type="NCBI Taxonomy" id="2021234"/>
    <lineage>
        <taxon>Bacteria</taxon>
        <taxon>Pseudomonadati</taxon>
        <taxon>Pseudomonadota</taxon>
        <taxon>Gammaproteobacteria</taxon>
        <taxon>Lysobacterales</taxon>
        <taxon>Rhodanobacteraceae</taxon>
        <taxon>Ahniella</taxon>
    </lineage>
</organism>
<proteinExistence type="predicted"/>
<keyword evidence="1" id="KW-1133">Transmembrane helix</keyword>
<feature type="transmembrane region" description="Helical" evidence="1">
    <location>
        <begin position="74"/>
        <end position="92"/>
    </location>
</feature>
<protein>
    <submittedName>
        <fullName evidence="2">Uncharacterized protein</fullName>
    </submittedName>
</protein>
<dbReference type="EMBL" id="CP027860">
    <property type="protein sequence ID" value="AVP98855.1"/>
    <property type="molecule type" value="Genomic_DNA"/>
</dbReference>
<evidence type="ECO:0000313" key="3">
    <source>
        <dbReference type="Proteomes" id="UP000241074"/>
    </source>
</evidence>
<accession>A0A2P1PVH3</accession>
<keyword evidence="1" id="KW-0812">Transmembrane</keyword>
<dbReference type="KEGG" id="xba:C7S18_17455"/>
<feature type="transmembrane region" description="Helical" evidence="1">
    <location>
        <begin position="173"/>
        <end position="193"/>
    </location>
</feature>